<dbReference type="AlphaFoldDB" id="A0A9X8VBN9"/>
<evidence type="ECO:0000313" key="1">
    <source>
        <dbReference type="EMBL" id="TFU43255.1"/>
    </source>
</evidence>
<sequence length="89" mass="10447">MTLSQTDYGLVTEQWGSGEFEVNQGYEDAKLPDGDRVRLYRFRNGDQWFWDVQNGRQFFTYAGQDDLEPCVAGKWYPLETTILPRWTGK</sequence>
<name>A0A9X8VBN9_SERMA</name>
<organism evidence="1">
    <name type="scientific">Serratia marcescens</name>
    <dbReference type="NCBI Taxonomy" id="615"/>
    <lineage>
        <taxon>Bacteria</taxon>
        <taxon>Pseudomonadati</taxon>
        <taxon>Pseudomonadota</taxon>
        <taxon>Gammaproteobacteria</taxon>
        <taxon>Enterobacterales</taxon>
        <taxon>Yersiniaceae</taxon>
        <taxon>Serratia</taxon>
    </lineage>
</organism>
<accession>A0A9X8VBN9</accession>
<gene>
    <name evidence="1" type="ORF">E0L31_30000</name>
</gene>
<comment type="caution">
    <text evidence="1">The sequence shown here is derived from an EMBL/GenBank/DDBJ whole genome shotgun (WGS) entry which is preliminary data.</text>
</comment>
<protein>
    <submittedName>
        <fullName evidence="1">Uncharacterized protein</fullName>
    </submittedName>
</protein>
<proteinExistence type="predicted"/>
<reference evidence="1" key="1">
    <citation type="submission" date="2019-03" db="EMBL/GenBank/DDBJ databases">
        <title>Serratia marcescens strain N2 draft genome.</title>
        <authorList>
            <person name="Yassin A."/>
            <person name="El-Kenawy N."/>
            <person name="Youssef N.H."/>
        </authorList>
    </citation>
    <scope>NUCLEOTIDE SEQUENCE [LARGE SCALE GENOMIC DNA]</scope>
    <source>
        <strain evidence="1">N2</strain>
    </source>
</reference>
<dbReference type="EMBL" id="SPSG01004231">
    <property type="protein sequence ID" value="TFU43255.1"/>
    <property type="molecule type" value="Genomic_DNA"/>
</dbReference>